<dbReference type="Pfam" id="PF16859">
    <property type="entry name" value="TetR_C_11"/>
    <property type="match status" value="1"/>
</dbReference>
<dbReference type="Gene3D" id="1.10.10.60">
    <property type="entry name" value="Homeodomain-like"/>
    <property type="match status" value="1"/>
</dbReference>
<dbReference type="PRINTS" id="PR00455">
    <property type="entry name" value="HTHTETR"/>
</dbReference>
<dbReference type="Pfam" id="PF00440">
    <property type="entry name" value="TetR_N"/>
    <property type="match status" value="1"/>
</dbReference>
<dbReference type="PANTHER" id="PTHR30055">
    <property type="entry name" value="HTH-TYPE TRANSCRIPTIONAL REGULATOR RUTR"/>
    <property type="match status" value="1"/>
</dbReference>
<accession>A0A3N0CPG0</accession>
<dbReference type="OrthoDB" id="9796019at2"/>
<dbReference type="InterPro" id="IPR050109">
    <property type="entry name" value="HTH-type_TetR-like_transc_reg"/>
</dbReference>
<dbReference type="PROSITE" id="PS50977">
    <property type="entry name" value="HTH_TETR_2"/>
    <property type="match status" value="1"/>
</dbReference>
<protein>
    <submittedName>
        <fullName evidence="6">TetR/AcrR family transcriptional regulator</fullName>
    </submittedName>
</protein>
<dbReference type="RefSeq" id="WP_123226322.1">
    <property type="nucleotide sequence ID" value="NZ_RJSE01000003.1"/>
</dbReference>
<dbReference type="Proteomes" id="UP000267128">
    <property type="component" value="Unassembled WGS sequence"/>
</dbReference>
<dbReference type="EMBL" id="RJSE01000003">
    <property type="protein sequence ID" value="RNL65219.1"/>
    <property type="molecule type" value="Genomic_DNA"/>
</dbReference>
<evidence type="ECO:0000256" key="2">
    <source>
        <dbReference type="ARBA" id="ARBA00023125"/>
    </source>
</evidence>
<dbReference type="GO" id="GO:0000976">
    <property type="term" value="F:transcription cis-regulatory region binding"/>
    <property type="evidence" value="ECO:0007669"/>
    <property type="project" value="TreeGrafter"/>
</dbReference>
<sequence>MSASPAASRPRVEGEREDEILDACAELLVELGYDRLTMDAVAKLARASKATLYRRWESKASMVVEALIRAKQSPHIDDHDTGTLRGDLLSTFCGHEGINESATKILGSVITALSTDPEFAEQFREKFIAPKVAITHAIYERAQERGEVGPDIDLEMVGPALAGILLHRTFILGVPPDDATIERVVDHVILPAVQHPSCGTQKFNHKLKSNLTSKIKARKTS</sequence>
<comment type="caution">
    <text evidence="6">The sequence shown here is derived from an EMBL/GenBank/DDBJ whole genome shotgun (WGS) entry which is preliminary data.</text>
</comment>
<dbReference type="PANTHER" id="PTHR30055:SF148">
    <property type="entry name" value="TETR-FAMILY TRANSCRIPTIONAL REGULATOR"/>
    <property type="match status" value="1"/>
</dbReference>
<evidence type="ECO:0000256" key="4">
    <source>
        <dbReference type="PROSITE-ProRule" id="PRU00335"/>
    </source>
</evidence>
<dbReference type="InterPro" id="IPR009057">
    <property type="entry name" value="Homeodomain-like_sf"/>
</dbReference>
<feature type="domain" description="HTH tetR-type" evidence="5">
    <location>
        <begin position="14"/>
        <end position="74"/>
    </location>
</feature>
<evidence type="ECO:0000259" key="5">
    <source>
        <dbReference type="PROSITE" id="PS50977"/>
    </source>
</evidence>
<dbReference type="GO" id="GO:0003700">
    <property type="term" value="F:DNA-binding transcription factor activity"/>
    <property type="evidence" value="ECO:0007669"/>
    <property type="project" value="TreeGrafter"/>
</dbReference>
<gene>
    <name evidence="6" type="ORF">EFK50_04445</name>
</gene>
<keyword evidence="3" id="KW-0804">Transcription</keyword>
<proteinExistence type="predicted"/>
<name>A0A3N0CPG0_9ACTN</name>
<feature type="DNA-binding region" description="H-T-H motif" evidence="4">
    <location>
        <begin position="37"/>
        <end position="56"/>
    </location>
</feature>
<dbReference type="InterPro" id="IPR011075">
    <property type="entry name" value="TetR_C"/>
</dbReference>
<dbReference type="InterPro" id="IPR023772">
    <property type="entry name" value="DNA-bd_HTH_TetR-type_CS"/>
</dbReference>
<evidence type="ECO:0000256" key="1">
    <source>
        <dbReference type="ARBA" id="ARBA00023015"/>
    </source>
</evidence>
<dbReference type="InterPro" id="IPR001647">
    <property type="entry name" value="HTH_TetR"/>
</dbReference>
<dbReference type="SUPFAM" id="SSF48498">
    <property type="entry name" value="Tetracyclin repressor-like, C-terminal domain"/>
    <property type="match status" value="1"/>
</dbReference>
<dbReference type="SUPFAM" id="SSF46689">
    <property type="entry name" value="Homeodomain-like"/>
    <property type="match status" value="1"/>
</dbReference>
<dbReference type="InterPro" id="IPR036271">
    <property type="entry name" value="Tet_transcr_reg_TetR-rel_C_sf"/>
</dbReference>
<keyword evidence="7" id="KW-1185">Reference proteome</keyword>
<dbReference type="PROSITE" id="PS01081">
    <property type="entry name" value="HTH_TETR_1"/>
    <property type="match status" value="1"/>
</dbReference>
<keyword evidence="1" id="KW-0805">Transcription regulation</keyword>
<evidence type="ECO:0000313" key="6">
    <source>
        <dbReference type="EMBL" id="RNL65219.1"/>
    </source>
</evidence>
<reference evidence="6 7" key="1">
    <citation type="submission" date="2018-11" db="EMBL/GenBank/DDBJ databases">
        <authorList>
            <person name="Li F."/>
        </authorList>
    </citation>
    <scope>NUCLEOTIDE SEQUENCE [LARGE SCALE GENOMIC DNA]</scope>
    <source>
        <strain evidence="6 7">Gsoil 097</strain>
    </source>
</reference>
<keyword evidence="2 4" id="KW-0238">DNA-binding</keyword>
<organism evidence="6 7">
    <name type="scientific">Nocardioides marmoriginsengisoli</name>
    <dbReference type="NCBI Taxonomy" id="661483"/>
    <lineage>
        <taxon>Bacteria</taxon>
        <taxon>Bacillati</taxon>
        <taxon>Actinomycetota</taxon>
        <taxon>Actinomycetes</taxon>
        <taxon>Propionibacteriales</taxon>
        <taxon>Nocardioidaceae</taxon>
        <taxon>Nocardioides</taxon>
    </lineage>
</organism>
<evidence type="ECO:0000256" key="3">
    <source>
        <dbReference type="ARBA" id="ARBA00023163"/>
    </source>
</evidence>
<evidence type="ECO:0000313" key="7">
    <source>
        <dbReference type="Proteomes" id="UP000267128"/>
    </source>
</evidence>
<dbReference type="Gene3D" id="1.10.357.10">
    <property type="entry name" value="Tetracycline Repressor, domain 2"/>
    <property type="match status" value="1"/>
</dbReference>
<dbReference type="AlphaFoldDB" id="A0A3N0CPG0"/>